<sequence>MMLKEISKYWTSSSSSYDKVIQTQFRSKKTVALWKSLLVEGMGECSGQKVLDVGTGPGFFSILLSQMGHKPTAVDASSGMIERATGNFRHFGYEVPAYVGDAAHLQAEADNSFDAVVCRDVVWTLPEPQRAYAEWFRILKPGGVLIVFDGNYMYQESRSLMHRLWYALSWVLILVTERRVRQRNQEDRSLLNGLPFVRVLRPEADEGALKAAGFADLHIRRNYIPATALPLHYLKYGHQNINRFMIIAKKEAFDTK</sequence>
<dbReference type="Gene3D" id="3.40.50.150">
    <property type="entry name" value="Vaccinia Virus protein VP39"/>
    <property type="match status" value="1"/>
</dbReference>
<dbReference type="InterPro" id="IPR013216">
    <property type="entry name" value="Methyltransf_11"/>
</dbReference>
<dbReference type="CDD" id="cd02440">
    <property type="entry name" value="AdoMet_MTases"/>
    <property type="match status" value="1"/>
</dbReference>
<dbReference type="InterPro" id="IPR029063">
    <property type="entry name" value="SAM-dependent_MTases_sf"/>
</dbReference>
<name>A0A919Y596_9BACL</name>
<dbReference type="Proteomes" id="UP000678895">
    <property type="component" value="Unassembled WGS sequence"/>
</dbReference>
<dbReference type="SUPFAM" id="SSF53335">
    <property type="entry name" value="S-adenosyl-L-methionine-dependent methyltransferases"/>
    <property type="match status" value="1"/>
</dbReference>
<organism evidence="2 3">
    <name type="scientific">Paenibacillus apis</name>
    <dbReference type="NCBI Taxonomy" id="1792174"/>
    <lineage>
        <taxon>Bacteria</taxon>
        <taxon>Bacillati</taxon>
        <taxon>Bacillota</taxon>
        <taxon>Bacilli</taxon>
        <taxon>Bacillales</taxon>
        <taxon>Paenibacillaceae</taxon>
        <taxon>Paenibacillus</taxon>
    </lineage>
</organism>
<keyword evidence="2" id="KW-0808">Transferase</keyword>
<dbReference type="PANTHER" id="PTHR43591">
    <property type="entry name" value="METHYLTRANSFERASE"/>
    <property type="match status" value="1"/>
</dbReference>
<evidence type="ECO:0000259" key="1">
    <source>
        <dbReference type="Pfam" id="PF08241"/>
    </source>
</evidence>
<evidence type="ECO:0000313" key="3">
    <source>
        <dbReference type="Proteomes" id="UP000678895"/>
    </source>
</evidence>
<gene>
    <name evidence="2" type="ORF">J41TS4_46400</name>
</gene>
<evidence type="ECO:0000313" key="2">
    <source>
        <dbReference type="EMBL" id="GIO44882.1"/>
    </source>
</evidence>
<accession>A0A919Y596</accession>
<proteinExistence type="predicted"/>
<dbReference type="GO" id="GO:0008757">
    <property type="term" value="F:S-adenosylmethionine-dependent methyltransferase activity"/>
    <property type="evidence" value="ECO:0007669"/>
    <property type="project" value="InterPro"/>
</dbReference>
<dbReference type="Pfam" id="PF08241">
    <property type="entry name" value="Methyltransf_11"/>
    <property type="match status" value="1"/>
</dbReference>
<dbReference type="AlphaFoldDB" id="A0A919Y596"/>
<reference evidence="2" key="1">
    <citation type="submission" date="2021-03" db="EMBL/GenBank/DDBJ databases">
        <title>Antimicrobial resistance genes in bacteria isolated from Japanese honey, and their potential for conferring macrolide and lincosamide resistance in the American foulbrood pathogen Paenibacillus larvae.</title>
        <authorList>
            <person name="Okamoto M."/>
            <person name="Kumagai M."/>
            <person name="Kanamori H."/>
            <person name="Takamatsu D."/>
        </authorList>
    </citation>
    <scope>NUCLEOTIDE SEQUENCE</scope>
    <source>
        <strain evidence="2">J41TS4</strain>
    </source>
</reference>
<dbReference type="EMBL" id="BORS01000024">
    <property type="protein sequence ID" value="GIO44882.1"/>
    <property type="molecule type" value="Genomic_DNA"/>
</dbReference>
<keyword evidence="2" id="KW-0489">Methyltransferase</keyword>
<dbReference type="GO" id="GO:0032259">
    <property type="term" value="P:methylation"/>
    <property type="evidence" value="ECO:0007669"/>
    <property type="project" value="UniProtKB-KW"/>
</dbReference>
<comment type="caution">
    <text evidence="2">The sequence shown here is derived from an EMBL/GenBank/DDBJ whole genome shotgun (WGS) entry which is preliminary data.</text>
</comment>
<feature type="domain" description="Methyltransferase type 11" evidence="1">
    <location>
        <begin position="51"/>
        <end position="147"/>
    </location>
</feature>
<protein>
    <submittedName>
        <fullName evidence="2">SAM-dependent methyltransferase</fullName>
    </submittedName>
</protein>
<dbReference type="PANTHER" id="PTHR43591:SF24">
    <property type="entry name" value="2-METHOXY-6-POLYPRENYL-1,4-BENZOQUINOL METHYLASE, MITOCHONDRIAL"/>
    <property type="match status" value="1"/>
</dbReference>
<keyword evidence="3" id="KW-1185">Reference proteome</keyword>